<evidence type="ECO:0000313" key="2">
    <source>
        <dbReference type="Proteomes" id="UP000789860"/>
    </source>
</evidence>
<feature type="non-terminal residue" evidence="1">
    <location>
        <position position="212"/>
    </location>
</feature>
<proteinExistence type="predicted"/>
<sequence length="212" mass="24342">MNNRYFYNRAYYLAVLSAALQDKNSTLNVKVEFGALDGDRRRSIILLKEFFIPNFIIRILPYIPMDVFSPQRFSPSRNNIRKTNNVIIKGTTNSTTLESLREAFETLELTTVMPTETPILKKAFFSIRFNSLFDKKGKASIEIFNPLNTVIRFLMIDANVTVKDELIRIINQKFAIKSLVDTVNGDLKVNVTSDTLISVGNDYSRFMVDVDY</sequence>
<reference evidence="1" key="1">
    <citation type="submission" date="2021-06" db="EMBL/GenBank/DDBJ databases">
        <authorList>
            <person name="Kallberg Y."/>
            <person name="Tangrot J."/>
            <person name="Rosling A."/>
        </authorList>
    </citation>
    <scope>NUCLEOTIDE SEQUENCE</scope>
    <source>
        <strain evidence="1">AU212A</strain>
    </source>
</reference>
<keyword evidence="2" id="KW-1185">Reference proteome</keyword>
<accession>A0ACA9KWC9</accession>
<gene>
    <name evidence="1" type="ORF">SCALOS_LOCUS3086</name>
</gene>
<name>A0ACA9KWC9_9GLOM</name>
<organism evidence="1 2">
    <name type="scientific">Scutellospora calospora</name>
    <dbReference type="NCBI Taxonomy" id="85575"/>
    <lineage>
        <taxon>Eukaryota</taxon>
        <taxon>Fungi</taxon>
        <taxon>Fungi incertae sedis</taxon>
        <taxon>Mucoromycota</taxon>
        <taxon>Glomeromycotina</taxon>
        <taxon>Glomeromycetes</taxon>
        <taxon>Diversisporales</taxon>
        <taxon>Gigasporaceae</taxon>
        <taxon>Scutellospora</taxon>
    </lineage>
</organism>
<comment type="caution">
    <text evidence="1">The sequence shown here is derived from an EMBL/GenBank/DDBJ whole genome shotgun (WGS) entry which is preliminary data.</text>
</comment>
<evidence type="ECO:0000313" key="1">
    <source>
        <dbReference type="EMBL" id="CAG8497340.1"/>
    </source>
</evidence>
<dbReference type="Proteomes" id="UP000789860">
    <property type="component" value="Unassembled WGS sequence"/>
</dbReference>
<dbReference type="EMBL" id="CAJVPM010003148">
    <property type="protein sequence ID" value="CAG8497340.1"/>
    <property type="molecule type" value="Genomic_DNA"/>
</dbReference>
<protein>
    <submittedName>
        <fullName evidence="1">8306_t:CDS:1</fullName>
    </submittedName>
</protein>